<dbReference type="EMBL" id="AP019791">
    <property type="protein sequence ID" value="BBL81014.1"/>
    <property type="molecule type" value="Genomic_DNA"/>
</dbReference>
<evidence type="ECO:0000256" key="1">
    <source>
        <dbReference type="ARBA" id="ARBA00007963"/>
    </source>
</evidence>
<dbReference type="OrthoDB" id="164090at2"/>
<dbReference type="AlphaFoldDB" id="A0A510HM80"/>
<feature type="domain" description="Archease" evidence="5">
    <location>
        <begin position="3"/>
        <end position="137"/>
    </location>
</feature>
<dbReference type="Gene3D" id="3.55.10.10">
    <property type="entry name" value="Archease domain"/>
    <property type="match status" value="1"/>
</dbReference>
<dbReference type="SUPFAM" id="SSF69819">
    <property type="entry name" value="MTH1598-like"/>
    <property type="match status" value="1"/>
</dbReference>
<dbReference type="InterPro" id="IPR002804">
    <property type="entry name" value="Archease"/>
</dbReference>
<dbReference type="Pfam" id="PF01951">
    <property type="entry name" value="Archease"/>
    <property type="match status" value="1"/>
</dbReference>
<protein>
    <submittedName>
        <fullName evidence="6">Protein archease</fullName>
    </submittedName>
</protein>
<dbReference type="GO" id="GO:0046872">
    <property type="term" value="F:metal ion binding"/>
    <property type="evidence" value="ECO:0007669"/>
    <property type="project" value="UniProtKB-KW"/>
</dbReference>
<organism evidence="6 7">
    <name type="scientific">Rubrobacter xylanophilus</name>
    <dbReference type="NCBI Taxonomy" id="49319"/>
    <lineage>
        <taxon>Bacteria</taxon>
        <taxon>Bacillati</taxon>
        <taxon>Actinomycetota</taxon>
        <taxon>Rubrobacteria</taxon>
        <taxon>Rubrobacterales</taxon>
        <taxon>Rubrobacteraceae</taxon>
        <taxon>Rubrobacter</taxon>
    </lineage>
</organism>
<accession>A0A510HM80</accession>
<keyword evidence="2" id="KW-0819">tRNA processing</keyword>
<proteinExistence type="inferred from homology"/>
<gene>
    <name evidence="6" type="ORF">RxyAA322_28680</name>
</gene>
<comment type="similarity">
    <text evidence="1">Belongs to the archease family.</text>
</comment>
<evidence type="ECO:0000259" key="5">
    <source>
        <dbReference type="Pfam" id="PF01951"/>
    </source>
</evidence>
<dbReference type="PANTHER" id="PTHR12682:SF11">
    <property type="entry name" value="PROTEIN ARCHEASE"/>
    <property type="match status" value="1"/>
</dbReference>
<dbReference type="InterPro" id="IPR023572">
    <property type="entry name" value="Archease_dom"/>
</dbReference>
<keyword evidence="4" id="KW-0106">Calcium</keyword>
<evidence type="ECO:0000256" key="4">
    <source>
        <dbReference type="ARBA" id="ARBA00022837"/>
    </source>
</evidence>
<evidence type="ECO:0000256" key="3">
    <source>
        <dbReference type="ARBA" id="ARBA00022723"/>
    </source>
</evidence>
<dbReference type="Proteomes" id="UP000318065">
    <property type="component" value="Chromosome"/>
</dbReference>
<keyword evidence="3" id="KW-0479">Metal-binding</keyword>
<dbReference type="PANTHER" id="PTHR12682">
    <property type="entry name" value="ARCHEASE"/>
    <property type="match status" value="1"/>
</dbReference>
<dbReference type="InterPro" id="IPR036820">
    <property type="entry name" value="Archease_dom_sf"/>
</dbReference>
<reference evidence="6" key="1">
    <citation type="journal article" date="2019" name="Microbiol. Resour. Announc.">
        <title>Complete Genome Sequence of Rubrobacter xylanophilus Strain AA3-22, Isolated from Arima Onsen in Japan.</title>
        <authorList>
            <person name="Tomariguchi N."/>
            <person name="Miyazaki K."/>
        </authorList>
    </citation>
    <scope>NUCLEOTIDE SEQUENCE [LARGE SCALE GENOMIC DNA]</scope>
    <source>
        <strain evidence="6">AA3-22</strain>
    </source>
</reference>
<dbReference type="GO" id="GO:0008033">
    <property type="term" value="P:tRNA processing"/>
    <property type="evidence" value="ECO:0007669"/>
    <property type="project" value="UniProtKB-KW"/>
</dbReference>
<evidence type="ECO:0000313" key="7">
    <source>
        <dbReference type="Proteomes" id="UP000318065"/>
    </source>
</evidence>
<evidence type="ECO:0000313" key="6">
    <source>
        <dbReference type="EMBL" id="BBL81014.1"/>
    </source>
</evidence>
<sequence length="137" mass="15193">MIRMLDHTADVGFEVEAPSVGELLREALRGLLLVVFEVPPQGDGTEERRVELSAPDLETLLVRWLNELVFLIQGEGFVPVGVEVEVGEGLSLRARLRGVQLDVERYGWQGEIKGATFHGLEVVRRDGALHARVILDV</sequence>
<name>A0A510HM80_9ACTN</name>
<keyword evidence="7" id="KW-1185">Reference proteome</keyword>
<evidence type="ECO:0000256" key="2">
    <source>
        <dbReference type="ARBA" id="ARBA00022694"/>
    </source>
</evidence>